<keyword evidence="3" id="KW-1185">Reference proteome</keyword>
<dbReference type="Proteomes" id="UP001194714">
    <property type="component" value="Unassembled WGS sequence"/>
</dbReference>
<feature type="region of interest" description="Disordered" evidence="1">
    <location>
        <begin position="188"/>
        <end position="209"/>
    </location>
</feature>
<name>A0ABS0AX67_9BACT</name>
<proteinExistence type="predicted"/>
<organism evidence="2 3">
    <name type="scientific">Candidatus Neptunichlamydia vexilliferae</name>
    <dbReference type="NCBI Taxonomy" id="1651774"/>
    <lineage>
        <taxon>Bacteria</taxon>
        <taxon>Pseudomonadati</taxon>
        <taxon>Chlamydiota</taxon>
        <taxon>Chlamydiia</taxon>
        <taxon>Parachlamydiales</taxon>
        <taxon>Simkaniaceae</taxon>
        <taxon>Candidatus Neptunichlamydia</taxon>
    </lineage>
</organism>
<gene>
    <name evidence="2" type="ORF">NEPTK9_000056</name>
</gene>
<protein>
    <submittedName>
        <fullName evidence="2">Uncharacterized protein</fullName>
    </submittedName>
</protein>
<dbReference type="RefSeq" id="WP_194846832.1">
    <property type="nucleotide sequence ID" value="NZ_JAAEJV010000001.1"/>
</dbReference>
<evidence type="ECO:0000313" key="3">
    <source>
        <dbReference type="Proteomes" id="UP001194714"/>
    </source>
</evidence>
<dbReference type="EMBL" id="JAAEJV010000001">
    <property type="protein sequence ID" value="MBF5058560.1"/>
    <property type="molecule type" value="Genomic_DNA"/>
</dbReference>
<accession>A0ABS0AX67</accession>
<evidence type="ECO:0000256" key="1">
    <source>
        <dbReference type="SAM" id="MobiDB-lite"/>
    </source>
</evidence>
<sequence>MASSSNMNGQKQTLSECDLTGYELQFPAQVVHKEKNSVCEKNNIKHEFLIGYIVNKVLDKEAKIVCPMCQEEISAITLKVDDINKPYKEEQYKNINKVERYIQPIRKEFIRREYNKDGKLIKNRDDKTPLTIDDIRDIVLRVQQPANQQEGDCCLQGLLNLGGCTLVVGLCVASWQICKYVLGIDDDQEDRKTPPPSPINRNRAVSRFV</sequence>
<reference evidence="2 3" key="1">
    <citation type="submission" date="2020-01" db="EMBL/GenBank/DDBJ databases">
        <title>Draft genome sequence of Cand. Neptunochlamydia vexilliferae K9.</title>
        <authorList>
            <person name="Schulz F."/>
            <person name="Koestlbacher S."/>
            <person name="Wascher F."/>
            <person name="Pizzetti I."/>
            <person name="Horn M."/>
        </authorList>
    </citation>
    <scope>NUCLEOTIDE SEQUENCE [LARGE SCALE GENOMIC DNA]</scope>
    <source>
        <strain evidence="2 3">K9</strain>
    </source>
</reference>
<evidence type="ECO:0000313" key="2">
    <source>
        <dbReference type="EMBL" id="MBF5058560.1"/>
    </source>
</evidence>
<comment type="caution">
    <text evidence="2">The sequence shown here is derived from an EMBL/GenBank/DDBJ whole genome shotgun (WGS) entry which is preliminary data.</text>
</comment>